<dbReference type="EMBL" id="QRKB01000019">
    <property type="protein sequence ID" value="RHH82241.1"/>
    <property type="molecule type" value="Genomic_DNA"/>
</dbReference>
<dbReference type="PANTHER" id="PTHR22916">
    <property type="entry name" value="GLYCOSYLTRANSFERASE"/>
    <property type="match status" value="1"/>
</dbReference>
<dbReference type="InterPro" id="IPR001173">
    <property type="entry name" value="Glyco_trans_2-like"/>
</dbReference>
<reference evidence="4 5" key="1">
    <citation type="submission" date="2018-08" db="EMBL/GenBank/DDBJ databases">
        <title>A genome reference for cultivated species of the human gut microbiota.</title>
        <authorList>
            <person name="Zou Y."/>
            <person name="Xue W."/>
            <person name="Luo G."/>
        </authorList>
    </citation>
    <scope>NUCLEOTIDE SEQUENCE [LARGE SCALE GENOMIC DNA]</scope>
    <source>
        <strain evidence="4 5">AM16-54</strain>
    </source>
</reference>
<keyword evidence="1" id="KW-0328">Glycosyltransferase</keyword>
<dbReference type="Pfam" id="PF00535">
    <property type="entry name" value="Glycos_transf_2"/>
    <property type="match status" value="1"/>
</dbReference>
<dbReference type="Proteomes" id="UP000284548">
    <property type="component" value="Unassembled WGS sequence"/>
</dbReference>
<organism evidence="4 5">
    <name type="scientific">Segatella copri</name>
    <dbReference type="NCBI Taxonomy" id="165179"/>
    <lineage>
        <taxon>Bacteria</taxon>
        <taxon>Pseudomonadati</taxon>
        <taxon>Bacteroidota</taxon>
        <taxon>Bacteroidia</taxon>
        <taxon>Bacteroidales</taxon>
        <taxon>Prevotellaceae</taxon>
        <taxon>Segatella</taxon>
    </lineage>
</organism>
<gene>
    <name evidence="4" type="ORF">DW192_08415</name>
</gene>
<evidence type="ECO:0000256" key="1">
    <source>
        <dbReference type="ARBA" id="ARBA00022676"/>
    </source>
</evidence>
<sequence length="270" mass="31302">MATKISVIIPTYAPKDYLWECLGSLENQTLSKDEFEVILVLNGEREPYESLIRKKLLKYSFVSTLLYSTPNGVSRARNHGIEKAQGSYICFIDDDDWVSDNYLTELLSKACDDGIVEANVKAVDKETGEEYEQHFLSRAYRNYQPEKESSRYSNRSFFSSACCKLLPKECINGQRFDTNIKRGEDSIFMYGISWKVKHVKVAAPSCIYYIRKRNNSAGRHKISIVTKIYEFLSQSSKYTGMYLRHLTHNDPLFYLSRIAGTFYNKFIQQH</sequence>
<name>A0A414Y7R5_9BACT</name>
<keyword evidence="2 4" id="KW-0808">Transferase</keyword>
<dbReference type="Gene3D" id="3.90.550.10">
    <property type="entry name" value="Spore Coat Polysaccharide Biosynthesis Protein SpsA, Chain A"/>
    <property type="match status" value="1"/>
</dbReference>
<protein>
    <submittedName>
        <fullName evidence="4">Glycosyltransferase family 2 protein</fullName>
    </submittedName>
</protein>
<evidence type="ECO:0000259" key="3">
    <source>
        <dbReference type="Pfam" id="PF00535"/>
    </source>
</evidence>
<dbReference type="RefSeq" id="WP_118254891.1">
    <property type="nucleotide sequence ID" value="NZ_QRKB01000019.1"/>
</dbReference>
<dbReference type="InterPro" id="IPR029044">
    <property type="entry name" value="Nucleotide-diphossugar_trans"/>
</dbReference>
<dbReference type="SUPFAM" id="SSF53448">
    <property type="entry name" value="Nucleotide-diphospho-sugar transferases"/>
    <property type="match status" value="1"/>
</dbReference>
<accession>A0A414Y7R5</accession>
<feature type="domain" description="Glycosyltransferase 2-like" evidence="3">
    <location>
        <begin position="6"/>
        <end position="162"/>
    </location>
</feature>
<evidence type="ECO:0000256" key="2">
    <source>
        <dbReference type="ARBA" id="ARBA00022679"/>
    </source>
</evidence>
<proteinExistence type="predicted"/>
<evidence type="ECO:0000313" key="5">
    <source>
        <dbReference type="Proteomes" id="UP000284548"/>
    </source>
</evidence>
<evidence type="ECO:0000313" key="4">
    <source>
        <dbReference type="EMBL" id="RHH82241.1"/>
    </source>
</evidence>
<dbReference type="PANTHER" id="PTHR22916:SF51">
    <property type="entry name" value="GLYCOSYLTRANSFERASE EPSH-RELATED"/>
    <property type="match status" value="1"/>
</dbReference>
<dbReference type="CDD" id="cd00761">
    <property type="entry name" value="Glyco_tranf_GTA_type"/>
    <property type="match status" value="1"/>
</dbReference>
<comment type="caution">
    <text evidence="4">The sequence shown here is derived from an EMBL/GenBank/DDBJ whole genome shotgun (WGS) entry which is preliminary data.</text>
</comment>
<dbReference type="GO" id="GO:0016758">
    <property type="term" value="F:hexosyltransferase activity"/>
    <property type="evidence" value="ECO:0007669"/>
    <property type="project" value="UniProtKB-ARBA"/>
</dbReference>
<dbReference type="AlphaFoldDB" id="A0A414Y7R5"/>